<feature type="transmembrane region" description="Helical" evidence="6">
    <location>
        <begin position="339"/>
        <end position="356"/>
    </location>
</feature>
<reference evidence="7 8" key="1">
    <citation type="journal article" date="2016" name="Nat. Commun.">
        <title>Thousands of microbial genomes shed light on interconnected biogeochemical processes in an aquifer system.</title>
        <authorList>
            <person name="Anantharaman K."/>
            <person name="Brown C.T."/>
            <person name="Hug L.A."/>
            <person name="Sharon I."/>
            <person name="Castelle C.J."/>
            <person name="Probst A.J."/>
            <person name="Thomas B.C."/>
            <person name="Singh A."/>
            <person name="Wilkins M.J."/>
            <person name="Karaoz U."/>
            <person name="Brodie E.L."/>
            <person name="Williams K.H."/>
            <person name="Hubbard S.S."/>
            <person name="Banfield J.F."/>
        </authorList>
    </citation>
    <scope>NUCLEOTIDE SEQUENCE [LARGE SCALE GENOMIC DNA]</scope>
</reference>
<keyword evidence="2" id="KW-0808">Transferase</keyword>
<evidence type="ECO:0000256" key="6">
    <source>
        <dbReference type="SAM" id="Phobius"/>
    </source>
</evidence>
<feature type="transmembrane region" description="Helical" evidence="6">
    <location>
        <begin position="205"/>
        <end position="223"/>
    </location>
</feature>
<feature type="transmembrane region" description="Helical" evidence="6">
    <location>
        <begin position="260"/>
        <end position="278"/>
    </location>
</feature>
<feature type="transmembrane region" description="Helical" evidence="6">
    <location>
        <begin position="67"/>
        <end position="86"/>
    </location>
</feature>
<dbReference type="GO" id="GO:0044038">
    <property type="term" value="P:cell wall macromolecule biosynthetic process"/>
    <property type="evidence" value="ECO:0007669"/>
    <property type="project" value="TreeGrafter"/>
</dbReference>
<feature type="transmembrane region" description="Helical" evidence="6">
    <location>
        <begin position="284"/>
        <end position="305"/>
    </location>
</feature>
<evidence type="ECO:0000313" key="7">
    <source>
        <dbReference type="EMBL" id="OGZ16879.1"/>
    </source>
</evidence>
<evidence type="ECO:0000256" key="3">
    <source>
        <dbReference type="ARBA" id="ARBA00022692"/>
    </source>
</evidence>
<feature type="transmembrane region" description="Helical" evidence="6">
    <location>
        <begin position="146"/>
        <end position="163"/>
    </location>
</feature>
<dbReference type="GO" id="GO:0016780">
    <property type="term" value="F:phosphotransferase activity, for other substituted phosphate groups"/>
    <property type="evidence" value="ECO:0007669"/>
    <property type="project" value="InterPro"/>
</dbReference>
<accession>A0A1G2DTC9</accession>
<dbReference type="EMBL" id="MHLU01000158">
    <property type="protein sequence ID" value="OGZ16879.1"/>
    <property type="molecule type" value="Genomic_DNA"/>
</dbReference>
<organism evidence="7 8">
    <name type="scientific">Candidatus Lloydbacteria bacterium RIFOXYC12_FULL_46_25</name>
    <dbReference type="NCBI Taxonomy" id="1798670"/>
    <lineage>
        <taxon>Bacteria</taxon>
        <taxon>Candidatus Lloydiibacteriota</taxon>
    </lineage>
</organism>
<feature type="transmembrane region" description="Helical" evidence="6">
    <location>
        <begin position="6"/>
        <end position="31"/>
    </location>
</feature>
<name>A0A1G2DTC9_9BACT</name>
<keyword evidence="5 6" id="KW-0472">Membrane</keyword>
<feature type="transmembrane region" description="Helical" evidence="6">
    <location>
        <begin position="106"/>
        <end position="126"/>
    </location>
</feature>
<dbReference type="GO" id="GO:0005886">
    <property type="term" value="C:plasma membrane"/>
    <property type="evidence" value="ECO:0007669"/>
    <property type="project" value="TreeGrafter"/>
</dbReference>
<dbReference type="PANTHER" id="PTHR22926:SF5">
    <property type="entry name" value="PHOSPHO-N-ACETYLMURAMOYL-PENTAPEPTIDE-TRANSFERASE HOMOLOG"/>
    <property type="match status" value="1"/>
</dbReference>
<dbReference type="Proteomes" id="UP000178106">
    <property type="component" value="Unassembled WGS sequence"/>
</dbReference>
<feature type="transmembrane region" description="Helical" evidence="6">
    <location>
        <begin position="175"/>
        <end position="198"/>
    </location>
</feature>
<sequence length="357" mass="39300">MITDIIKILIPSAIAFAVGIAITPMVSAYLYKHKMWKKKSGKVDMSGKVTPLFNQLHKEKDTNTPRMGGVIIWMSVLITVSILWLLSLMFPNETTGKLNFLSRPQTWIPLFTLLAASLLGLVDDWLQVRGSSDHISGGLSLKKRMFVVLLISGIGAWWFYYKLGVTSVGIPFMEPISLGIFFIPFFMIVTLGLFSGAVIDGIDGLAGGVMAIIFSAYAWIAFFQHQVDLAAFCATVVGGILAFLWFNIPPARFYMSETGILGLILTLSVVAFMTDTLGEGHGVLALSLIALPLWVTTLSVIIQVLSKKLRNGKKVFLIAPIHHHFEAIGWPGYKVTMRYWIISMIFSVVGLIVALIG</sequence>
<evidence type="ECO:0000256" key="5">
    <source>
        <dbReference type="ARBA" id="ARBA00023136"/>
    </source>
</evidence>
<keyword evidence="4 6" id="KW-1133">Transmembrane helix</keyword>
<proteinExistence type="predicted"/>
<evidence type="ECO:0008006" key="9">
    <source>
        <dbReference type="Google" id="ProtNLM"/>
    </source>
</evidence>
<dbReference type="Pfam" id="PF00953">
    <property type="entry name" value="Glycos_transf_4"/>
    <property type="match status" value="1"/>
</dbReference>
<protein>
    <recommendedName>
        <fullName evidence="9">Phospho-N-acetylmuramoyl-pentapeptide-transferase</fullName>
    </recommendedName>
</protein>
<keyword evidence="3 6" id="KW-0812">Transmembrane</keyword>
<dbReference type="InterPro" id="IPR000715">
    <property type="entry name" value="Glycosyl_transferase_4"/>
</dbReference>
<evidence type="ECO:0000256" key="1">
    <source>
        <dbReference type="ARBA" id="ARBA00004141"/>
    </source>
</evidence>
<dbReference type="PANTHER" id="PTHR22926">
    <property type="entry name" value="PHOSPHO-N-ACETYLMURAMOYL-PENTAPEPTIDE-TRANSFERASE"/>
    <property type="match status" value="1"/>
</dbReference>
<dbReference type="AlphaFoldDB" id="A0A1G2DTC9"/>
<feature type="transmembrane region" description="Helical" evidence="6">
    <location>
        <begin position="229"/>
        <end position="248"/>
    </location>
</feature>
<comment type="caution">
    <text evidence="7">The sequence shown here is derived from an EMBL/GenBank/DDBJ whole genome shotgun (WGS) entry which is preliminary data.</text>
</comment>
<gene>
    <name evidence="7" type="ORF">A2494_03435</name>
</gene>
<comment type="subcellular location">
    <subcellularLocation>
        <location evidence="1">Membrane</location>
        <topology evidence="1">Multi-pass membrane protein</topology>
    </subcellularLocation>
</comment>
<evidence type="ECO:0000313" key="8">
    <source>
        <dbReference type="Proteomes" id="UP000178106"/>
    </source>
</evidence>
<evidence type="ECO:0000256" key="2">
    <source>
        <dbReference type="ARBA" id="ARBA00022679"/>
    </source>
</evidence>
<evidence type="ECO:0000256" key="4">
    <source>
        <dbReference type="ARBA" id="ARBA00022989"/>
    </source>
</evidence>
<dbReference type="GO" id="GO:0071555">
    <property type="term" value="P:cell wall organization"/>
    <property type="evidence" value="ECO:0007669"/>
    <property type="project" value="TreeGrafter"/>
</dbReference>